<protein>
    <submittedName>
        <fullName evidence="2">Uncharacterized protein</fullName>
    </submittedName>
</protein>
<reference evidence="2" key="1">
    <citation type="submission" date="2021-10" db="EMBL/GenBank/DDBJ databases">
        <title>Novel species in genus Arthrobacter.</title>
        <authorList>
            <person name="Liu Y."/>
        </authorList>
    </citation>
    <scope>NUCLEOTIDE SEQUENCE</scope>
    <source>
        <strain evidence="4">zg-Y462</strain>
        <strain evidence="2">Zg-Y462</strain>
    </source>
</reference>
<evidence type="ECO:0000313" key="2">
    <source>
        <dbReference type="EMBL" id="MCC3271313.1"/>
    </source>
</evidence>
<keyword evidence="1" id="KW-0472">Membrane</keyword>
<dbReference type="Proteomes" id="UP001155145">
    <property type="component" value="Unassembled WGS sequence"/>
</dbReference>
<evidence type="ECO:0000256" key="1">
    <source>
        <dbReference type="SAM" id="Phobius"/>
    </source>
</evidence>
<organism evidence="2 5">
    <name type="scientific">Arthrobacter zhangbolii</name>
    <dbReference type="NCBI Taxonomy" id="2886936"/>
    <lineage>
        <taxon>Bacteria</taxon>
        <taxon>Bacillati</taxon>
        <taxon>Actinomycetota</taxon>
        <taxon>Actinomycetes</taxon>
        <taxon>Micrococcales</taxon>
        <taxon>Micrococcaceae</taxon>
        <taxon>Arthrobacter</taxon>
    </lineage>
</organism>
<keyword evidence="4" id="KW-1185">Reference proteome</keyword>
<proteinExistence type="predicted"/>
<dbReference type="Proteomes" id="UP000829758">
    <property type="component" value="Chromosome"/>
</dbReference>
<evidence type="ECO:0000313" key="5">
    <source>
        <dbReference type="Proteomes" id="UP001155145"/>
    </source>
</evidence>
<dbReference type="RefSeq" id="WP_227927712.1">
    <property type="nucleotide sequence ID" value="NZ_CP094984.1"/>
</dbReference>
<gene>
    <name evidence="2" type="ORF">LJ755_01040</name>
    <name evidence="3" type="ORF">MUK71_09640</name>
</gene>
<feature type="transmembrane region" description="Helical" evidence="1">
    <location>
        <begin position="28"/>
        <end position="49"/>
    </location>
</feature>
<feature type="transmembrane region" description="Helical" evidence="1">
    <location>
        <begin position="5"/>
        <end position="22"/>
    </location>
</feature>
<keyword evidence="1" id="KW-0812">Transmembrane</keyword>
<keyword evidence="1" id="KW-1133">Transmembrane helix</keyword>
<sequence>MINRIGPPVLFLAAVFIYAVILGGPVSLAQLLITALIILAAWAVAARLITPKQQRDP</sequence>
<evidence type="ECO:0000313" key="3">
    <source>
        <dbReference type="EMBL" id="UON90902.1"/>
    </source>
</evidence>
<dbReference type="AlphaFoldDB" id="A0A9X1M4J2"/>
<dbReference type="EMBL" id="JAJFZT010000001">
    <property type="protein sequence ID" value="MCC3271313.1"/>
    <property type="molecule type" value="Genomic_DNA"/>
</dbReference>
<evidence type="ECO:0000313" key="4">
    <source>
        <dbReference type="Proteomes" id="UP000829758"/>
    </source>
</evidence>
<name>A0A9X1M4J2_9MICC</name>
<dbReference type="EMBL" id="CP094984">
    <property type="protein sequence ID" value="UON90902.1"/>
    <property type="molecule type" value="Genomic_DNA"/>
</dbReference>
<accession>A0A9X1M4J2</accession>